<dbReference type="GO" id="GO:0002764">
    <property type="term" value="P:immune response-regulating signaling pathway"/>
    <property type="evidence" value="ECO:0007669"/>
    <property type="project" value="TreeGrafter"/>
</dbReference>
<dbReference type="SUPFAM" id="SSF48726">
    <property type="entry name" value="Immunoglobulin"/>
    <property type="match status" value="2"/>
</dbReference>
<evidence type="ECO:0000256" key="3">
    <source>
        <dbReference type="ARBA" id="ARBA00023157"/>
    </source>
</evidence>
<dbReference type="FunFam" id="2.60.40.10:FF:000033">
    <property type="entry name" value="Killer cell immunoglobulin-like receptor"/>
    <property type="match status" value="1"/>
</dbReference>
<dbReference type="PANTHER" id="PTHR11738">
    <property type="entry name" value="MHC CLASS I NK CELL RECEPTOR"/>
    <property type="match status" value="1"/>
</dbReference>
<dbReference type="SMART" id="SM00409">
    <property type="entry name" value="IG"/>
    <property type="match status" value="1"/>
</dbReference>
<evidence type="ECO:0000256" key="5">
    <source>
        <dbReference type="ARBA" id="ARBA00023319"/>
    </source>
</evidence>
<gene>
    <name evidence="7" type="ORF">FD755_004025</name>
</gene>
<accession>A0A5J5MP80</accession>
<keyword evidence="4" id="KW-0325">Glycoprotein</keyword>
<dbReference type="PANTHER" id="PTHR11738:SF4">
    <property type="entry name" value="IMMUNOGLOBULIN ALPHA FC RECEPTOR"/>
    <property type="match status" value="1"/>
</dbReference>
<comment type="caution">
    <text evidence="7">The sequence shown here is derived from an EMBL/GenBank/DDBJ whole genome shotgun (WGS) entry which is preliminary data.</text>
</comment>
<dbReference type="InterPro" id="IPR003599">
    <property type="entry name" value="Ig_sub"/>
</dbReference>
<dbReference type="Pfam" id="PF00047">
    <property type="entry name" value="ig"/>
    <property type="match status" value="1"/>
</dbReference>
<evidence type="ECO:0000259" key="6">
    <source>
        <dbReference type="SMART" id="SM00409"/>
    </source>
</evidence>
<dbReference type="Gene3D" id="2.60.40.10">
    <property type="entry name" value="Immunoglobulins"/>
    <property type="match status" value="2"/>
</dbReference>
<evidence type="ECO:0000313" key="7">
    <source>
        <dbReference type="EMBL" id="KAB0382108.1"/>
    </source>
</evidence>
<dbReference type="CDD" id="cd05751">
    <property type="entry name" value="IgC2_D1_LILR_KIR_like"/>
    <property type="match status" value="1"/>
</dbReference>
<evidence type="ECO:0000256" key="1">
    <source>
        <dbReference type="ARBA" id="ARBA00022729"/>
    </source>
</evidence>
<protein>
    <recommendedName>
        <fullName evidence="6">Immunoglobulin domain-containing protein</fullName>
    </recommendedName>
</protein>
<keyword evidence="8" id="KW-1185">Reference proteome</keyword>
<organism evidence="7 8">
    <name type="scientific">Muntiacus reevesi</name>
    <name type="common">Reeves' muntjac</name>
    <name type="synonym">Cervus reevesi</name>
    <dbReference type="NCBI Taxonomy" id="9886"/>
    <lineage>
        <taxon>Eukaryota</taxon>
        <taxon>Metazoa</taxon>
        <taxon>Chordata</taxon>
        <taxon>Craniata</taxon>
        <taxon>Vertebrata</taxon>
        <taxon>Euteleostomi</taxon>
        <taxon>Mammalia</taxon>
        <taxon>Eutheria</taxon>
        <taxon>Laurasiatheria</taxon>
        <taxon>Artiodactyla</taxon>
        <taxon>Ruminantia</taxon>
        <taxon>Pecora</taxon>
        <taxon>Cervidae</taxon>
        <taxon>Muntiacinae</taxon>
        <taxon>Muntiacus</taxon>
    </lineage>
</organism>
<dbReference type="InterPro" id="IPR050412">
    <property type="entry name" value="Ig-like_Receptors_ImmuneReg"/>
</dbReference>
<dbReference type="AlphaFoldDB" id="A0A5J5MP80"/>
<keyword evidence="3" id="KW-1015">Disulfide bond</keyword>
<dbReference type="Proteomes" id="UP000326062">
    <property type="component" value="Chromosome 2"/>
</dbReference>
<dbReference type="InterPro" id="IPR013151">
    <property type="entry name" value="Immunoglobulin_dom"/>
</dbReference>
<keyword evidence="5" id="KW-0393">Immunoglobulin domain</keyword>
<feature type="domain" description="Immunoglobulin" evidence="6">
    <location>
        <begin position="121"/>
        <end position="206"/>
    </location>
</feature>
<sequence>MCMGSALRSGPCFLLGNFPIPSISAMPSSVIPWNGSVKILCQGTLESYLYQLEILENLTYRVVEKKLGFQEVAEFVINHMDTNTAGRYQCRYGKEHRWSAPSEALELVVTGLYDKPFLSTDGGQVAMPGENISLRCGSAHVSFDRFSLSRPGGATLSRHRDARLQGDFTLGPVNLSFSGVYMCYGWHSGRPYVWSAPSNALELVVTGTTSQDHTTENWIRLGMAGLVLIVLLAILAENQRGPQVLHQKDQQDLPDLSWSRQESQTEWTFRLTPKDHQGYS</sequence>
<evidence type="ECO:0000313" key="8">
    <source>
        <dbReference type="Proteomes" id="UP000326062"/>
    </source>
</evidence>
<dbReference type="InterPro" id="IPR036179">
    <property type="entry name" value="Ig-like_dom_sf"/>
</dbReference>
<dbReference type="InterPro" id="IPR013783">
    <property type="entry name" value="Ig-like_fold"/>
</dbReference>
<dbReference type="EMBL" id="VCEB01000002">
    <property type="protein sequence ID" value="KAB0382108.1"/>
    <property type="molecule type" value="Genomic_DNA"/>
</dbReference>
<reference evidence="7 8" key="1">
    <citation type="submission" date="2019-06" db="EMBL/GenBank/DDBJ databases">
        <title>Discovery of a novel chromosome fission-fusion reversal in muntjac.</title>
        <authorList>
            <person name="Mudd A.B."/>
            <person name="Bredeson J.V."/>
            <person name="Baum R."/>
            <person name="Hockemeyer D."/>
            <person name="Rokhsar D.S."/>
        </authorList>
    </citation>
    <scope>NUCLEOTIDE SEQUENCE [LARGE SCALE GENOMIC DNA]</scope>
    <source>
        <strain evidence="7">UCam_UCB_Mr</strain>
        <tissue evidence="7">Fibroblast cell line</tissue>
    </source>
</reference>
<name>A0A5J5MP80_MUNRE</name>
<proteinExistence type="predicted"/>
<dbReference type="FunFam" id="2.60.40.10:FF:000049">
    <property type="entry name" value="Leukocyte immunoglobulin-like receptor subfamily B member 1"/>
    <property type="match status" value="1"/>
</dbReference>
<dbReference type="GO" id="GO:0005886">
    <property type="term" value="C:plasma membrane"/>
    <property type="evidence" value="ECO:0007669"/>
    <property type="project" value="TreeGrafter"/>
</dbReference>
<keyword evidence="2" id="KW-0677">Repeat</keyword>
<evidence type="ECO:0000256" key="4">
    <source>
        <dbReference type="ARBA" id="ARBA00023180"/>
    </source>
</evidence>
<evidence type="ECO:0000256" key="2">
    <source>
        <dbReference type="ARBA" id="ARBA00022737"/>
    </source>
</evidence>
<keyword evidence="1" id="KW-0732">Signal</keyword>